<dbReference type="InterPro" id="IPR047122">
    <property type="entry name" value="Trans-enoyl_RdTase-like"/>
</dbReference>
<keyword evidence="4" id="KW-0560">Oxidoreductase</keyword>
<protein>
    <submittedName>
        <fullName evidence="6">Related to C.carbonum toxD protein</fullName>
    </submittedName>
</protein>
<dbReference type="Proteomes" id="UP001187682">
    <property type="component" value="Unassembled WGS sequence"/>
</dbReference>
<proteinExistence type="inferred from homology"/>
<feature type="domain" description="Enoyl reductase (ER)" evidence="5">
    <location>
        <begin position="30"/>
        <end position="376"/>
    </location>
</feature>
<dbReference type="PANTHER" id="PTHR45348">
    <property type="entry name" value="HYPOTHETICAL OXIDOREDUCTASE (EUROFUNG)"/>
    <property type="match status" value="1"/>
</dbReference>
<keyword evidence="3" id="KW-0521">NADP</keyword>
<reference evidence="6" key="1">
    <citation type="submission" date="2018-03" db="EMBL/GenBank/DDBJ databases">
        <authorList>
            <person name="Guldener U."/>
        </authorList>
    </citation>
    <scope>NUCLEOTIDE SEQUENCE</scope>
</reference>
<sequence length="381" mass="40119">MTTATSSPATSGGPINTTQTAIVQTLDVSGTLLPLTVSHASLVPTIRSPNHVLVRVLAVALNPTDHKMTTHFPMPGATTGCDFCGTVVSQREGGGQPFALGTRVCGAVYGYNPEDPHNGAFAEYVVADARLLLRVPDSWSDLQAAALGGIGWGTVGLALWCSEALALTSRPGSPAEKQSPVLVYGAGTATGTMACQLLKLSGYAPIATASEASSALAKSYGAIRTATYTSPTCADTIKSLAAPLGPLRHALDCITDADSAAVCFGALGRTGGRYACLEAFDEAWRTRRAVRVEVVLGYEMWGNRVLLGEKETVYSRPASEEKLKVTIRWAGEMQELLDKGLIEAHPLQEVGRGWGAIIEGLHMLRNGEVRGRKLVVRIADS</sequence>
<comment type="caution">
    <text evidence="6">The sequence shown here is derived from an EMBL/GenBank/DDBJ whole genome shotgun (WGS) entry which is preliminary data.</text>
</comment>
<organism evidence="6 7">
    <name type="scientific">Cephalotrichum gorgonifer</name>
    <dbReference type="NCBI Taxonomy" id="2041049"/>
    <lineage>
        <taxon>Eukaryota</taxon>
        <taxon>Fungi</taxon>
        <taxon>Dikarya</taxon>
        <taxon>Ascomycota</taxon>
        <taxon>Pezizomycotina</taxon>
        <taxon>Sordariomycetes</taxon>
        <taxon>Hypocreomycetidae</taxon>
        <taxon>Microascales</taxon>
        <taxon>Microascaceae</taxon>
        <taxon>Cephalotrichum</taxon>
    </lineage>
</organism>
<dbReference type="Gene3D" id="3.40.50.720">
    <property type="entry name" value="NAD(P)-binding Rossmann-like Domain"/>
    <property type="match status" value="1"/>
</dbReference>
<dbReference type="InterPro" id="IPR036291">
    <property type="entry name" value="NAD(P)-bd_dom_sf"/>
</dbReference>
<evidence type="ECO:0000256" key="1">
    <source>
        <dbReference type="ARBA" id="ARBA00008072"/>
    </source>
</evidence>
<evidence type="ECO:0000313" key="7">
    <source>
        <dbReference type="Proteomes" id="UP001187682"/>
    </source>
</evidence>
<dbReference type="SUPFAM" id="SSF50129">
    <property type="entry name" value="GroES-like"/>
    <property type="match status" value="1"/>
</dbReference>
<dbReference type="InterPro" id="IPR020843">
    <property type="entry name" value="ER"/>
</dbReference>
<dbReference type="InterPro" id="IPR011032">
    <property type="entry name" value="GroES-like_sf"/>
</dbReference>
<dbReference type="GO" id="GO:0016651">
    <property type="term" value="F:oxidoreductase activity, acting on NAD(P)H"/>
    <property type="evidence" value="ECO:0007669"/>
    <property type="project" value="InterPro"/>
</dbReference>
<comment type="similarity">
    <text evidence="1">Belongs to the zinc-containing alcohol dehydrogenase family.</text>
</comment>
<dbReference type="InterPro" id="IPR013154">
    <property type="entry name" value="ADH-like_N"/>
</dbReference>
<dbReference type="CDD" id="cd08249">
    <property type="entry name" value="enoyl_reductase_like"/>
    <property type="match status" value="1"/>
</dbReference>
<dbReference type="PANTHER" id="PTHR45348:SF1">
    <property type="entry name" value="TRANS-ENOYL REDUCTASE STHE"/>
    <property type="match status" value="1"/>
</dbReference>
<dbReference type="SMART" id="SM00829">
    <property type="entry name" value="PKS_ER"/>
    <property type="match status" value="1"/>
</dbReference>
<dbReference type="Gene3D" id="3.90.180.10">
    <property type="entry name" value="Medium-chain alcohol dehydrogenases, catalytic domain"/>
    <property type="match status" value="1"/>
</dbReference>
<keyword evidence="7" id="KW-1185">Reference proteome</keyword>
<gene>
    <name evidence="6" type="ORF">DNG_04586</name>
</gene>
<evidence type="ECO:0000259" key="5">
    <source>
        <dbReference type="SMART" id="SM00829"/>
    </source>
</evidence>
<dbReference type="AlphaFoldDB" id="A0AAE8MYS7"/>
<name>A0AAE8MYS7_9PEZI</name>
<evidence type="ECO:0000256" key="4">
    <source>
        <dbReference type="ARBA" id="ARBA00023002"/>
    </source>
</evidence>
<evidence type="ECO:0000256" key="3">
    <source>
        <dbReference type="ARBA" id="ARBA00022857"/>
    </source>
</evidence>
<evidence type="ECO:0000256" key="2">
    <source>
        <dbReference type="ARBA" id="ARBA00022741"/>
    </source>
</evidence>
<evidence type="ECO:0000313" key="6">
    <source>
        <dbReference type="EMBL" id="SPO01913.1"/>
    </source>
</evidence>
<accession>A0AAE8MYS7</accession>
<dbReference type="GO" id="GO:0000166">
    <property type="term" value="F:nucleotide binding"/>
    <property type="evidence" value="ECO:0007669"/>
    <property type="project" value="UniProtKB-KW"/>
</dbReference>
<keyword evidence="2" id="KW-0547">Nucleotide-binding</keyword>
<dbReference type="SUPFAM" id="SSF51735">
    <property type="entry name" value="NAD(P)-binding Rossmann-fold domains"/>
    <property type="match status" value="1"/>
</dbReference>
<dbReference type="Pfam" id="PF08240">
    <property type="entry name" value="ADH_N"/>
    <property type="match status" value="1"/>
</dbReference>
<dbReference type="EMBL" id="ONZQ02000005">
    <property type="protein sequence ID" value="SPO01913.1"/>
    <property type="molecule type" value="Genomic_DNA"/>
</dbReference>